<comment type="function">
    <text evidence="12 16">F(1)F(0) ATP synthase produces ATP from ADP in the presence of a proton or sodium gradient. F-type ATPases consist of two structural domains, F(1) containing the extramembraneous catalytic core and F(0) containing the membrane proton channel, linked together by a central stalk and a peripheral stalk. During catalysis, ATP synthesis in the catalytic domain of F(1) is coupled via a rotary mechanism of the central stalk subunits to proton translocation.</text>
</comment>
<proteinExistence type="inferred from homology"/>
<evidence type="ECO:0000256" key="12">
    <source>
        <dbReference type="ARBA" id="ARBA00025198"/>
    </source>
</evidence>
<keyword evidence="18" id="KW-0175">Coiled coil</keyword>
<dbReference type="InterPro" id="IPR028987">
    <property type="entry name" value="ATP_synth_B-like_membr_sf"/>
</dbReference>
<evidence type="ECO:0000256" key="15">
    <source>
        <dbReference type="ARBA" id="ARBA00037847"/>
    </source>
</evidence>
<dbReference type="GO" id="GO:0045259">
    <property type="term" value="C:proton-transporting ATP synthase complex"/>
    <property type="evidence" value="ECO:0007669"/>
    <property type="project" value="UniProtKB-KW"/>
</dbReference>
<keyword evidence="5 16" id="KW-0138">CF(0)</keyword>
<evidence type="ECO:0000256" key="16">
    <source>
        <dbReference type="HAMAP-Rule" id="MF_01398"/>
    </source>
</evidence>
<feature type="coiled-coil region" evidence="18">
    <location>
        <begin position="41"/>
        <end position="120"/>
    </location>
</feature>
<keyword evidence="9 16" id="KW-0406">Ion transport</keyword>
<evidence type="ECO:0000256" key="2">
    <source>
        <dbReference type="ARBA" id="ARBA00022448"/>
    </source>
</evidence>
<name>A0A1Y0IH18_9GAMM</name>
<keyword evidence="4" id="KW-0997">Cell inner membrane</keyword>
<protein>
    <recommendedName>
        <fullName evidence="16">ATP synthase subunit b</fullName>
    </recommendedName>
    <alternativeName>
        <fullName evidence="16">ATP synthase F(0) sector subunit b</fullName>
    </alternativeName>
    <alternativeName>
        <fullName evidence="16">ATPase subunit I</fullName>
    </alternativeName>
    <alternativeName>
        <fullName evidence="16">F-type ATPase subunit b</fullName>
        <shortName evidence="16">F-ATPase subunit b</shortName>
    </alternativeName>
</protein>
<evidence type="ECO:0000256" key="3">
    <source>
        <dbReference type="ARBA" id="ARBA00022475"/>
    </source>
</evidence>
<dbReference type="KEGG" id="ome:OLMES_5621"/>
<keyword evidence="11 16" id="KW-0066">ATP synthesis</keyword>
<keyword evidence="8 16" id="KW-1133">Transmembrane helix</keyword>
<reference evidence="19 20" key="1">
    <citation type="submission" date="2017-05" db="EMBL/GenBank/DDBJ databases">
        <title>Genomic insights into alkan degradation activity of Oleiphilus messinensis.</title>
        <authorList>
            <person name="Kozyavkin S.A."/>
            <person name="Slesarev A.I."/>
            <person name="Golyshin P.N."/>
            <person name="Korzhenkov A."/>
            <person name="Golyshina O.N."/>
            <person name="Toshchakov S.V."/>
        </authorList>
    </citation>
    <scope>NUCLEOTIDE SEQUENCE [LARGE SCALE GENOMIC DNA]</scope>
    <source>
        <strain evidence="19 20">ME102</strain>
    </source>
</reference>
<dbReference type="InterPro" id="IPR002146">
    <property type="entry name" value="ATP_synth_b/b'su_bac/chlpt"/>
</dbReference>
<evidence type="ECO:0000256" key="10">
    <source>
        <dbReference type="ARBA" id="ARBA00023136"/>
    </source>
</evidence>
<organism evidence="19 20">
    <name type="scientific">Oleiphilus messinensis</name>
    <dbReference type="NCBI Taxonomy" id="141451"/>
    <lineage>
        <taxon>Bacteria</taxon>
        <taxon>Pseudomonadati</taxon>
        <taxon>Pseudomonadota</taxon>
        <taxon>Gammaproteobacteria</taxon>
        <taxon>Oceanospirillales</taxon>
        <taxon>Oleiphilaceae</taxon>
        <taxon>Oleiphilus</taxon>
    </lineage>
</organism>
<keyword evidence="10 16" id="KW-0472">Membrane</keyword>
<dbReference type="CDD" id="cd06503">
    <property type="entry name" value="ATP-synt_Fo_b"/>
    <property type="match status" value="1"/>
</dbReference>
<keyword evidence="7 16" id="KW-0375">Hydrogen ion transport</keyword>
<evidence type="ECO:0000256" key="8">
    <source>
        <dbReference type="ARBA" id="ARBA00022989"/>
    </source>
</evidence>
<dbReference type="GO" id="GO:0012505">
    <property type="term" value="C:endomembrane system"/>
    <property type="evidence" value="ECO:0007669"/>
    <property type="project" value="UniProtKB-SubCell"/>
</dbReference>
<dbReference type="NCBIfam" id="TIGR01144">
    <property type="entry name" value="ATP_synt_b"/>
    <property type="match status" value="1"/>
</dbReference>
<dbReference type="Pfam" id="PF00430">
    <property type="entry name" value="ATP-synt_B"/>
    <property type="match status" value="1"/>
</dbReference>
<dbReference type="Proteomes" id="UP000196027">
    <property type="component" value="Chromosome"/>
</dbReference>
<sequence>MIGQAISFFIFVVFCMKYVWPPVMEALRERQKKIADGLDAADRASRDLELAQEKAAKELREAKQQAAELIEQANKRSNQIVEEAKDQARAEGDRLLAAAKAEIEQESNRAKEALRAEISKIALAGAEKILETSIDEKAHAGMLNKLAAEF</sequence>
<dbReference type="GO" id="GO:0005886">
    <property type="term" value="C:plasma membrane"/>
    <property type="evidence" value="ECO:0007669"/>
    <property type="project" value="UniProtKB-SubCell"/>
</dbReference>
<comment type="subunit">
    <text evidence="16">F-type ATPases have 2 components, F(1) - the catalytic core - and F(0) - the membrane proton channel. F(1) has five subunits: alpha(3), beta(3), gamma(1), delta(1), epsilon(1). F(0) has three main subunits: a(1), b(2) and c(10-14). The alpha and beta chains form an alternating ring which encloses part of the gamma chain. F(1) is attached to F(0) by a central stalk formed by the gamma and epsilon chains, while a peripheral stalk is formed by the delta and b chains.</text>
</comment>
<dbReference type="AlphaFoldDB" id="A0A1Y0IH18"/>
<keyword evidence="2 16" id="KW-0813">Transport</keyword>
<evidence type="ECO:0000313" key="20">
    <source>
        <dbReference type="Proteomes" id="UP000196027"/>
    </source>
</evidence>
<dbReference type="InterPro" id="IPR050059">
    <property type="entry name" value="ATP_synthase_B_chain"/>
</dbReference>
<dbReference type="HAMAP" id="MF_01398">
    <property type="entry name" value="ATP_synth_b_bprime"/>
    <property type="match status" value="1"/>
</dbReference>
<dbReference type="InterPro" id="IPR005864">
    <property type="entry name" value="ATP_synth_F0_bsu_bac"/>
</dbReference>
<evidence type="ECO:0000256" key="6">
    <source>
        <dbReference type="ARBA" id="ARBA00022692"/>
    </source>
</evidence>
<evidence type="ECO:0000256" key="17">
    <source>
        <dbReference type="RuleBase" id="RU003848"/>
    </source>
</evidence>
<keyword evidence="6 16" id="KW-0812">Transmembrane</keyword>
<evidence type="ECO:0000256" key="18">
    <source>
        <dbReference type="SAM" id="Coils"/>
    </source>
</evidence>
<evidence type="ECO:0000256" key="1">
    <source>
        <dbReference type="ARBA" id="ARBA00005513"/>
    </source>
</evidence>
<evidence type="ECO:0000256" key="11">
    <source>
        <dbReference type="ARBA" id="ARBA00023310"/>
    </source>
</evidence>
<dbReference type="FunFam" id="1.20.5.620:FF:000001">
    <property type="entry name" value="ATP synthase subunit b"/>
    <property type="match status" value="1"/>
</dbReference>
<evidence type="ECO:0000256" key="9">
    <source>
        <dbReference type="ARBA" id="ARBA00023065"/>
    </source>
</evidence>
<dbReference type="SUPFAM" id="SSF81573">
    <property type="entry name" value="F1F0 ATP synthase subunit B, membrane domain"/>
    <property type="match status" value="1"/>
</dbReference>
<evidence type="ECO:0000256" key="4">
    <source>
        <dbReference type="ARBA" id="ARBA00022519"/>
    </source>
</evidence>
<comment type="similarity">
    <text evidence="1 16 17">Belongs to the ATPase B chain family.</text>
</comment>
<keyword evidence="20" id="KW-1185">Reference proteome</keyword>
<dbReference type="EMBL" id="CP021425">
    <property type="protein sequence ID" value="ARU59600.1"/>
    <property type="molecule type" value="Genomic_DNA"/>
</dbReference>
<keyword evidence="3 16" id="KW-1003">Cell membrane</keyword>
<dbReference type="GO" id="GO:0046933">
    <property type="term" value="F:proton-transporting ATP synthase activity, rotational mechanism"/>
    <property type="evidence" value="ECO:0007669"/>
    <property type="project" value="UniProtKB-UniRule"/>
</dbReference>
<dbReference type="PANTHER" id="PTHR33445:SF1">
    <property type="entry name" value="ATP SYNTHASE SUBUNIT B"/>
    <property type="match status" value="1"/>
</dbReference>
<evidence type="ECO:0000256" key="7">
    <source>
        <dbReference type="ARBA" id="ARBA00022781"/>
    </source>
</evidence>
<comment type="subcellular location">
    <subcellularLocation>
        <location evidence="16">Cell membrane</location>
        <topology evidence="16">Single-pass membrane protein</topology>
    </subcellularLocation>
    <subcellularLocation>
        <location evidence="15">Endomembrane system</location>
        <topology evidence="15">Single-pass membrane protein</topology>
    </subcellularLocation>
</comment>
<evidence type="ECO:0000256" key="5">
    <source>
        <dbReference type="ARBA" id="ARBA00022547"/>
    </source>
</evidence>
<evidence type="ECO:0000256" key="14">
    <source>
        <dbReference type="ARBA" id="ARBA00026054"/>
    </source>
</evidence>
<evidence type="ECO:0000256" key="13">
    <source>
        <dbReference type="ARBA" id="ARBA00025614"/>
    </source>
</evidence>
<dbReference type="Gene3D" id="1.20.5.620">
    <property type="entry name" value="F1F0 ATP synthase subunit B, membrane domain"/>
    <property type="match status" value="1"/>
</dbReference>
<accession>A0A1Y0IH18</accession>
<dbReference type="GO" id="GO:0046961">
    <property type="term" value="F:proton-transporting ATPase activity, rotational mechanism"/>
    <property type="evidence" value="ECO:0007669"/>
    <property type="project" value="TreeGrafter"/>
</dbReference>
<feature type="transmembrane region" description="Helical" evidence="16">
    <location>
        <begin position="6"/>
        <end position="23"/>
    </location>
</feature>
<evidence type="ECO:0000313" key="19">
    <source>
        <dbReference type="EMBL" id="ARU59600.1"/>
    </source>
</evidence>
<dbReference type="PANTHER" id="PTHR33445">
    <property type="entry name" value="ATP SYNTHASE SUBUNIT B', CHLOROPLASTIC"/>
    <property type="match status" value="1"/>
</dbReference>
<gene>
    <name evidence="16" type="primary">atpF</name>
    <name evidence="19" type="ORF">OLMES_5621</name>
</gene>
<comment type="function">
    <text evidence="13">Component of the F(0) channel, it forms part of the peripheral stalk, linking F(1) to F(0). The b'-subunit is a diverged and duplicated form of b found in plants and photosynthetic bacteria.</text>
</comment>
<dbReference type="NCBIfam" id="NF004411">
    <property type="entry name" value="PRK05759.1-2"/>
    <property type="match status" value="1"/>
</dbReference>
<comment type="subunit">
    <text evidence="14">F-type ATPases have 2 components, F(1) - the catalytic core - and F(0) - the membrane proton channel. F(1) has five subunits: alpha(3), beta(3), gamma(1), delta(1), epsilon(1). F(0) has four main subunits: a(1), b(2) and c(10-14). The alpha and beta chains form an alternating ring which encloses part of the gamma chain. F(1) is attached to F(0) by a central stalk formed by the gamma and epsilon chains, while a peripheral stalk is formed by the delta and b chains.</text>
</comment>